<accession>A0ABT8M4J2</accession>
<dbReference type="SUPFAM" id="SSF53448">
    <property type="entry name" value="Nucleotide-diphospho-sugar transferases"/>
    <property type="match status" value="1"/>
</dbReference>
<feature type="transmembrane region" description="Helical" evidence="7">
    <location>
        <begin position="7"/>
        <end position="23"/>
    </location>
</feature>
<dbReference type="Gene3D" id="3.90.550.10">
    <property type="entry name" value="Spore Coat Polysaccharide Biosynthesis Protein SpsA, Chain A"/>
    <property type="match status" value="1"/>
</dbReference>
<evidence type="ECO:0000256" key="1">
    <source>
        <dbReference type="ARBA" id="ARBA00004141"/>
    </source>
</evidence>
<keyword evidence="4 7" id="KW-0812">Transmembrane</keyword>
<evidence type="ECO:0000256" key="3">
    <source>
        <dbReference type="ARBA" id="ARBA00022679"/>
    </source>
</evidence>
<gene>
    <name evidence="8" type="ORF">FGW20_10805</name>
</gene>
<evidence type="ECO:0000256" key="4">
    <source>
        <dbReference type="ARBA" id="ARBA00022692"/>
    </source>
</evidence>
<dbReference type="RefSeq" id="WP_301678110.1">
    <property type="nucleotide sequence ID" value="NZ_VCYI01000015.1"/>
</dbReference>
<name>A0ABT8M4J2_9EURY</name>
<feature type="transmembrane region" description="Helical" evidence="7">
    <location>
        <begin position="453"/>
        <end position="475"/>
    </location>
</feature>
<evidence type="ECO:0000256" key="2">
    <source>
        <dbReference type="ARBA" id="ARBA00022676"/>
    </source>
</evidence>
<evidence type="ECO:0000256" key="7">
    <source>
        <dbReference type="SAM" id="Phobius"/>
    </source>
</evidence>
<dbReference type="CDD" id="cd06421">
    <property type="entry name" value="CESA_CelA_like"/>
    <property type="match status" value="1"/>
</dbReference>
<feature type="transmembrane region" description="Helical" evidence="7">
    <location>
        <begin position="338"/>
        <end position="366"/>
    </location>
</feature>
<proteinExistence type="predicted"/>
<dbReference type="EMBL" id="VCYI01000015">
    <property type="protein sequence ID" value="MDN7013514.1"/>
    <property type="molecule type" value="Genomic_DNA"/>
</dbReference>
<comment type="caution">
    <text evidence="8">The sequence shown here is derived from an EMBL/GenBank/DDBJ whole genome shotgun (WGS) entry which is preliminary data.</text>
</comment>
<evidence type="ECO:0000313" key="9">
    <source>
        <dbReference type="Proteomes" id="UP001168423"/>
    </source>
</evidence>
<keyword evidence="3" id="KW-0808">Transferase</keyword>
<keyword evidence="9" id="KW-1185">Reference proteome</keyword>
<comment type="subcellular location">
    <subcellularLocation>
        <location evidence="1">Membrane</location>
        <topology evidence="1">Multi-pass membrane protein</topology>
    </subcellularLocation>
</comment>
<dbReference type="Proteomes" id="UP001168423">
    <property type="component" value="Unassembled WGS sequence"/>
</dbReference>
<organism evidence="8 9">
    <name type="scientific">Methanoculleus methanifontis</name>
    <dbReference type="NCBI Taxonomy" id="2584086"/>
    <lineage>
        <taxon>Archaea</taxon>
        <taxon>Methanobacteriati</taxon>
        <taxon>Methanobacteriota</taxon>
        <taxon>Stenosarchaea group</taxon>
        <taxon>Methanomicrobia</taxon>
        <taxon>Methanomicrobiales</taxon>
        <taxon>Methanomicrobiaceae</taxon>
        <taxon>Methanoculleus</taxon>
    </lineage>
</organism>
<dbReference type="InterPro" id="IPR050321">
    <property type="entry name" value="Glycosyltr_2/OpgH_subfam"/>
</dbReference>
<feature type="transmembrane region" description="Helical" evidence="7">
    <location>
        <begin position="35"/>
        <end position="58"/>
    </location>
</feature>
<dbReference type="Pfam" id="PF13641">
    <property type="entry name" value="Glyco_tranf_2_3"/>
    <property type="match status" value="1"/>
</dbReference>
<sequence length="526" mass="58139">MKTAARISLFTATLMVPLAVFFLRDLHLILTGVGWSLFARVLSLFLVAVTAFGVIQFVSYADHLLRSLYAYRPPAPQGSGAPTSPVAVFIPVYNEEPDVVESCVRACTAIAYPNIRIFLLDDSTDSHKRIFMQEICRRYGLRYLHRDHRRGFKAGAINHALSHLDADTPYLLVIDADQRVKPEILADLVPILEADPAVSFIQTPQFFRTEPHDPISVTFSYQQHIYNKHVCRGLSVNNTAMLTGSNCIFRVNHLTAIGGMDEACIAEDIATSFAFHLQGRRGVFLDAVYAEGVAPPNLAAYFTQQLRWAYGNTQLLGTILRQLVAQPRSMTAMHWLEFLITVSIYLLGAVNVVLFLLPVATLIFGIPILPVWVPPTFAVVLVVVIAIQVIVSIRERQYSLHDLAFSQAIFNTLAFVYARAIWYAVSGKHLPFIVTPKVARGSASRSRVRIGPVLLVIAAVLVSMAVGIMRAVFLGPDAGTAIPLFWACYTLAVLSSFLVVWQRDGTRVAGDGTDRASRHSGTDKKE</sequence>
<feature type="transmembrane region" description="Helical" evidence="7">
    <location>
        <begin position="481"/>
        <end position="501"/>
    </location>
</feature>
<evidence type="ECO:0000313" key="8">
    <source>
        <dbReference type="EMBL" id="MDN7013514.1"/>
    </source>
</evidence>
<feature type="transmembrane region" description="Helical" evidence="7">
    <location>
        <begin position="372"/>
        <end position="391"/>
    </location>
</feature>
<protein>
    <submittedName>
        <fullName evidence="8">Glycosyltransferase</fullName>
    </submittedName>
</protein>
<dbReference type="PANTHER" id="PTHR43867">
    <property type="entry name" value="CELLULOSE SYNTHASE CATALYTIC SUBUNIT A [UDP-FORMING]"/>
    <property type="match status" value="1"/>
</dbReference>
<dbReference type="InterPro" id="IPR029044">
    <property type="entry name" value="Nucleotide-diphossugar_trans"/>
</dbReference>
<evidence type="ECO:0000256" key="6">
    <source>
        <dbReference type="ARBA" id="ARBA00023136"/>
    </source>
</evidence>
<reference evidence="8" key="1">
    <citation type="submission" date="2019-05" db="EMBL/GenBank/DDBJ databases">
        <title>Isolation and characterization of methanogens from the cold seep sediment at Four-Way Closure Ridge.</title>
        <authorList>
            <person name="You Y.-T."/>
            <person name="Chen S.-C."/>
            <person name="Zhang W.-L."/>
            <person name="Lai M.-C."/>
        </authorList>
    </citation>
    <scope>NUCLEOTIDE SEQUENCE</scope>
    <source>
        <strain evidence="8">FWC-SCC3</strain>
    </source>
</reference>
<keyword evidence="2" id="KW-0328">Glycosyltransferase</keyword>
<keyword evidence="6 7" id="KW-0472">Membrane</keyword>
<dbReference type="PANTHER" id="PTHR43867:SF2">
    <property type="entry name" value="CELLULOSE SYNTHASE CATALYTIC SUBUNIT A [UDP-FORMING]"/>
    <property type="match status" value="1"/>
</dbReference>
<evidence type="ECO:0000256" key="5">
    <source>
        <dbReference type="ARBA" id="ARBA00022989"/>
    </source>
</evidence>
<keyword evidence="5 7" id="KW-1133">Transmembrane helix</keyword>